<dbReference type="InterPro" id="IPR036390">
    <property type="entry name" value="WH_DNA-bd_sf"/>
</dbReference>
<dbReference type="AlphaFoldDB" id="G3AYH2"/>
<dbReference type="HOGENOM" id="CLU_042989_0_0_1"/>
<dbReference type="PROSITE" id="PS50250">
    <property type="entry name" value="PCI"/>
    <property type="match status" value="1"/>
</dbReference>
<keyword evidence="5" id="KW-1185">Reference proteome</keyword>
<evidence type="ECO:0000313" key="4">
    <source>
        <dbReference type="EMBL" id="EGV66208.1"/>
    </source>
</evidence>
<proteinExistence type="inferred from homology"/>
<evidence type="ECO:0000259" key="3">
    <source>
        <dbReference type="PROSITE" id="PS50250"/>
    </source>
</evidence>
<dbReference type="KEGG" id="cten:18246650"/>
<dbReference type="Pfam" id="PF01399">
    <property type="entry name" value="PCI"/>
    <property type="match status" value="1"/>
</dbReference>
<comment type="similarity">
    <text evidence="1">Belongs to the proteasome subunit S11 family.</text>
</comment>
<evidence type="ECO:0000256" key="2">
    <source>
        <dbReference type="ARBA" id="ARBA00022942"/>
    </source>
</evidence>
<evidence type="ECO:0000256" key="1">
    <source>
        <dbReference type="ARBA" id="ARBA00006207"/>
    </source>
</evidence>
<keyword evidence="2" id="KW-0647">Proteasome</keyword>
<evidence type="ECO:0000313" key="5">
    <source>
        <dbReference type="Proteomes" id="UP000000707"/>
    </source>
</evidence>
<dbReference type="PANTHER" id="PTHR10539:SF0">
    <property type="entry name" value="26S PROTEASOME NON-ATPASE REGULATORY SUBUNIT 13"/>
    <property type="match status" value="1"/>
</dbReference>
<organism evidence="5">
    <name type="scientific">Candida tenuis (strain ATCC 10573 / BCRC 21748 / CBS 615 / JCM 9827 / NBRC 10315 / NRRL Y-1498 / VKM Y-70)</name>
    <name type="common">Yeast</name>
    <name type="synonym">Yamadazyma tenuis</name>
    <dbReference type="NCBI Taxonomy" id="590646"/>
    <lineage>
        <taxon>Eukaryota</taxon>
        <taxon>Fungi</taxon>
        <taxon>Dikarya</taxon>
        <taxon>Ascomycota</taxon>
        <taxon>Saccharomycotina</taxon>
        <taxon>Pichiomycetes</taxon>
        <taxon>Debaryomycetaceae</taxon>
        <taxon>Yamadazyma</taxon>
    </lineage>
</organism>
<dbReference type="STRING" id="590646.G3AYH2"/>
<dbReference type="Proteomes" id="UP000000707">
    <property type="component" value="Unassembled WGS sequence"/>
</dbReference>
<gene>
    <name evidence="4" type="ORF">CANTEDRAFT_112724</name>
</gene>
<reference evidence="4 5" key="1">
    <citation type="journal article" date="2011" name="Proc. Natl. Acad. Sci. U.S.A.">
        <title>Comparative genomics of xylose-fermenting fungi for enhanced biofuel production.</title>
        <authorList>
            <person name="Wohlbach D.J."/>
            <person name="Kuo A."/>
            <person name="Sato T.K."/>
            <person name="Potts K.M."/>
            <person name="Salamov A.A."/>
            <person name="LaButti K.M."/>
            <person name="Sun H."/>
            <person name="Clum A."/>
            <person name="Pangilinan J.L."/>
            <person name="Lindquist E.A."/>
            <person name="Lucas S."/>
            <person name="Lapidus A."/>
            <person name="Jin M."/>
            <person name="Gunawan C."/>
            <person name="Balan V."/>
            <person name="Dale B.E."/>
            <person name="Jeffries T.W."/>
            <person name="Zinkel R."/>
            <person name="Barry K.W."/>
            <person name="Grigoriev I.V."/>
            <person name="Gasch A.P."/>
        </authorList>
    </citation>
    <scope>NUCLEOTIDE SEQUENCE [LARGE SCALE GENOMIC DNA]</scope>
    <source>
        <strain evidence="4">ATCC 10573</strain>
        <strain evidence="5">ATCC 10573 / BCRC 21748 / CBS 615 / JCM 9827 / NBRC 10315 / NRRL Y-1498 / VKM Y-70</strain>
    </source>
</reference>
<sequence length="382" mass="44469">MSAMDIDNDISTVLGNIRQETEVEELINLTYQLEDYSERKLWHQLTITLEDFFKICSNDLKVQLFNQFINRYTKKLNAIRLTDLLLQAFSDDNEVCLENLLELKSKVNEDYESLVYINLQISRFYILINKLEESTKILDELESKFNSINNEFNSKINSAYYLTKCQYYKYLENYNSFYSNGLLYLSTLDDLDSINKLDFGFDLSISALLGDKIYNFGELILHDILNSLKDSDYEWLYDLIMYLNSGNLKEFNTSLASSSKKYPKLEAHEVFLKQKIIIMCLVELISVKSTLNKQLSFKKISEFTGVDSNDIEHLIMKCFSLKLIKGYINQIDEVLTITWLQPRILNLDQIKTLSDHLDNWDSQVESLSKQVFTSGGSVWAGV</sequence>
<dbReference type="GO" id="GO:0005198">
    <property type="term" value="F:structural molecule activity"/>
    <property type="evidence" value="ECO:0007669"/>
    <property type="project" value="TreeGrafter"/>
</dbReference>
<dbReference type="Pfam" id="PF22037">
    <property type="entry name" value="PSD13_N"/>
    <property type="match status" value="1"/>
</dbReference>
<dbReference type="InterPro" id="IPR000717">
    <property type="entry name" value="PCI_dom"/>
</dbReference>
<dbReference type="EMBL" id="GL996512">
    <property type="protein sequence ID" value="EGV66209.1"/>
    <property type="molecule type" value="Genomic_DNA"/>
</dbReference>
<dbReference type="SUPFAM" id="SSF46785">
    <property type="entry name" value="Winged helix' DNA-binding domain"/>
    <property type="match status" value="1"/>
</dbReference>
<dbReference type="GO" id="GO:0005634">
    <property type="term" value="C:nucleus"/>
    <property type="evidence" value="ECO:0007669"/>
    <property type="project" value="TreeGrafter"/>
</dbReference>
<dbReference type="OrthoDB" id="1093at2759"/>
<dbReference type="InterPro" id="IPR035298">
    <property type="entry name" value="PSMD13"/>
</dbReference>
<dbReference type="GO" id="GO:0005829">
    <property type="term" value="C:cytosol"/>
    <property type="evidence" value="ECO:0007669"/>
    <property type="project" value="TreeGrafter"/>
</dbReference>
<dbReference type="GO" id="GO:0008541">
    <property type="term" value="C:proteasome regulatory particle, lid subcomplex"/>
    <property type="evidence" value="ECO:0007669"/>
    <property type="project" value="TreeGrafter"/>
</dbReference>
<dbReference type="InterPro" id="IPR054179">
    <property type="entry name" value="PSD13_N"/>
</dbReference>
<dbReference type="PANTHER" id="PTHR10539">
    <property type="entry name" value="26S PROTEASOME NON-ATPASE REGULATORY SUBUNIT 13"/>
    <property type="match status" value="1"/>
</dbReference>
<dbReference type="GO" id="GO:0006511">
    <property type="term" value="P:ubiquitin-dependent protein catabolic process"/>
    <property type="evidence" value="ECO:0007669"/>
    <property type="project" value="TreeGrafter"/>
</dbReference>
<name>G3AYH2_CANTC</name>
<dbReference type="GeneID" id="18246650"/>
<protein>
    <submittedName>
        <fullName evidence="4">PCI-domain-containing protein</fullName>
    </submittedName>
</protein>
<feature type="domain" description="PCI" evidence="3">
    <location>
        <begin position="163"/>
        <end position="342"/>
    </location>
</feature>
<accession>G3AYH2</accession>
<dbReference type="EMBL" id="GL996512">
    <property type="protein sequence ID" value="EGV66208.1"/>
    <property type="molecule type" value="Genomic_DNA"/>
</dbReference>
<dbReference type="eggNOG" id="KOG2908">
    <property type="taxonomic scope" value="Eukaryota"/>
</dbReference>
<dbReference type="SMART" id="SM00088">
    <property type="entry name" value="PINT"/>
    <property type="match status" value="1"/>
</dbReference>